<evidence type="ECO:0000256" key="1">
    <source>
        <dbReference type="SAM" id="Phobius"/>
    </source>
</evidence>
<comment type="caution">
    <text evidence="2">The sequence shown here is derived from an EMBL/GenBank/DDBJ whole genome shotgun (WGS) entry which is preliminary data.</text>
</comment>
<keyword evidence="1" id="KW-1133">Transmembrane helix</keyword>
<protein>
    <recommendedName>
        <fullName evidence="4">Peptidoglycan-binding protein</fullName>
    </recommendedName>
</protein>
<reference evidence="2" key="1">
    <citation type="submission" date="2023-07" db="EMBL/GenBank/DDBJ databases">
        <title>Brevundimonas soil sp. nov., isolated from the soil of chemical plant.</title>
        <authorList>
            <person name="Wu N."/>
        </authorList>
    </citation>
    <scope>NUCLEOTIDE SEQUENCE</scope>
    <source>
        <strain evidence="2">XZ-24</strain>
    </source>
</reference>
<proteinExistence type="predicted"/>
<accession>A0ABT8SKK2</accession>
<evidence type="ECO:0000313" key="2">
    <source>
        <dbReference type="EMBL" id="MDO1558514.1"/>
    </source>
</evidence>
<name>A0ABT8SKK2_9CAUL</name>
<keyword evidence="1" id="KW-0812">Transmembrane</keyword>
<dbReference type="Proteomes" id="UP001169063">
    <property type="component" value="Unassembled WGS sequence"/>
</dbReference>
<feature type="transmembrane region" description="Helical" evidence="1">
    <location>
        <begin position="29"/>
        <end position="51"/>
    </location>
</feature>
<keyword evidence="3" id="KW-1185">Reference proteome</keyword>
<dbReference type="EMBL" id="JAUKTR010000001">
    <property type="protein sequence ID" value="MDO1558514.1"/>
    <property type="molecule type" value="Genomic_DNA"/>
</dbReference>
<sequence>MTEAATQIASVVDQARALLSDRPKGADGLIGLFGATLLAAMGATLLAGAVVMGPGFDVRVQPAAEATASQP</sequence>
<dbReference type="RefSeq" id="WP_302108924.1">
    <property type="nucleotide sequence ID" value="NZ_JAUKTR010000001.1"/>
</dbReference>
<evidence type="ECO:0008006" key="4">
    <source>
        <dbReference type="Google" id="ProtNLM"/>
    </source>
</evidence>
<keyword evidence="1" id="KW-0472">Membrane</keyword>
<organism evidence="2 3">
    <name type="scientific">Peiella sedimenti</name>
    <dbReference type="NCBI Taxonomy" id="3061083"/>
    <lineage>
        <taxon>Bacteria</taxon>
        <taxon>Pseudomonadati</taxon>
        <taxon>Pseudomonadota</taxon>
        <taxon>Alphaproteobacteria</taxon>
        <taxon>Caulobacterales</taxon>
        <taxon>Caulobacteraceae</taxon>
        <taxon>Peiella</taxon>
    </lineage>
</organism>
<evidence type="ECO:0000313" key="3">
    <source>
        <dbReference type="Proteomes" id="UP001169063"/>
    </source>
</evidence>
<gene>
    <name evidence="2" type="ORF">Q0812_03620</name>
</gene>